<evidence type="ECO:0000256" key="22">
    <source>
        <dbReference type="ARBA" id="ARBA00045018"/>
    </source>
</evidence>
<comment type="subunit">
    <text evidence="24">Homodimer. Interacts with lysosomal protein GLMP (via lumenal domain); the interaction starts while both proteins are still in the endoplasmic reticulum and is required for stabilization of MFSD1 in lysosomes but has no direct effect on its targeting to lysosomes or transporter activity.</text>
</comment>
<evidence type="ECO:0000256" key="21">
    <source>
        <dbReference type="ARBA" id="ARBA00044985"/>
    </source>
</evidence>
<evidence type="ECO:0000256" key="19">
    <source>
        <dbReference type="ARBA" id="ARBA00044919"/>
    </source>
</evidence>
<evidence type="ECO:0000256" key="7">
    <source>
        <dbReference type="ARBA" id="ARBA00023228"/>
    </source>
</evidence>
<feature type="transmembrane region" description="Helical" evidence="25">
    <location>
        <begin position="207"/>
        <end position="227"/>
    </location>
</feature>
<feature type="transmembrane region" description="Helical" evidence="25">
    <location>
        <begin position="455"/>
        <end position="477"/>
    </location>
</feature>
<evidence type="ECO:0000256" key="8">
    <source>
        <dbReference type="ARBA" id="ARBA00044876"/>
    </source>
</evidence>
<keyword evidence="6 25" id="KW-0472">Membrane</keyword>
<keyword evidence="3" id="KW-0813">Transport</keyword>
<evidence type="ECO:0000256" key="20">
    <source>
        <dbReference type="ARBA" id="ARBA00044924"/>
    </source>
</evidence>
<evidence type="ECO:0000313" key="27">
    <source>
        <dbReference type="Proteomes" id="UP001648503"/>
    </source>
</evidence>
<evidence type="ECO:0000256" key="18">
    <source>
        <dbReference type="ARBA" id="ARBA00044912"/>
    </source>
</evidence>
<evidence type="ECO:0000256" key="17">
    <source>
        <dbReference type="ARBA" id="ARBA00044903"/>
    </source>
</evidence>
<evidence type="ECO:0000256" key="13">
    <source>
        <dbReference type="ARBA" id="ARBA00044893"/>
    </source>
</evidence>
<dbReference type="InterPro" id="IPR036259">
    <property type="entry name" value="MFS_trans_sf"/>
</dbReference>
<comment type="catalytic activity">
    <reaction evidence="20">
        <text>L-lysyl-glycine(out) = L-lysyl-glycine(in)</text>
        <dbReference type="Rhea" id="RHEA:79407"/>
        <dbReference type="ChEBI" id="CHEBI:191202"/>
    </reaction>
</comment>
<evidence type="ECO:0000256" key="10">
    <source>
        <dbReference type="ARBA" id="ARBA00044881"/>
    </source>
</evidence>
<evidence type="ECO:0000256" key="24">
    <source>
        <dbReference type="ARBA" id="ARBA00046376"/>
    </source>
</evidence>
<comment type="catalytic activity">
    <reaction evidence="18">
        <text>L-histidyl-L-alpha-amino acid(out) = L-histidyl-L-alpha-amino acid(in)</text>
        <dbReference type="Rhea" id="RHEA:79379"/>
        <dbReference type="ChEBI" id="CHEBI:229964"/>
    </reaction>
</comment>
<comment type="catalytic activity">
    <reaction evidence="9">
        <text>L-histidyl-glycine(out) = L-histidyl-glycine(in)</text>
        <dbReference type="Rhea" id="RHEA:79395"/>
        <dbReference type="ChEBI" id="CHEBI:229957"/>
    </reaction>
</comment>
<feature type="transmembrane region" description="Helical" evidence="25">
    <location>
        <begin position="364"/>
        <end position="384"/>
    </location>
</feature>
<comment type="catalytic activity">
    <reaction evidence="16">
        <text>L-lysyl-L-lysine(out) = L-lysyl-L-lysine(in)</text>
        <dbReference type="Rhea" id="RHEA:79403"/>
        <dbReference type="ChEBI" id="CHEBI:229956"/>
    </reaction>
</comment>
<evidence type="ECO:0000256" key="23">
    <source>
        <dbReference type="ARBA" id="ARBA00045709"/>
    </source>
</evidence>
<comment type="catalytic activity">
    <reaction evidence="17">
        <text>L-arginyl-glycine(out) = L-arginyl-glycine(in)</text>
        <dbReference type="Rhea" id="RHEA:79391"/>
        <dbReference type="ChEBI" id="CHEBI:229955"/>
    </reaction>
</comment>
<keyword evidence="27" id="KW-1185">Reference proteome</keyword>
<comment type="catalytic activity">
    <reaction evidence="12">
        <text>L-lysyl-L-alpha-amino acid(out) = L-lysyl-L-alpha-amino acid(in)</text>
        <dbReference type="Rhea" id="RHEA:79387"/>
        <dbReference type="ChEBI" id="CHEBI:229965"/>
    </reaction>
</comment>
<dbReference type="EMBL" id="JAFCIX010000575">
    <property type="protein sequence ID" value="KAH6586253.1"/>
    <property type="molecule type" value="Genomic_DNA"/>
</dbReference>
<evidence type="ECO:0000256" key="6">
    <source>
        <dbReference type="ARBA" id="ARBA00023136"/>
    </source>
</evidence>
<comment type="caution">
    <text evidence="26">The sequence shown here is derived from an EMBL/GenBank/DDBJ whole genome shotgun (WGS) entry which is preliminary data.</text>
</comment>
<evidence type="ECO:0000256" key="25">
    <source>
        <dbReference type="SAM" id="Phobius"/>
    </source>
</evidence>
<evidence type="ECO:0000256" key="1">
    <source>
        <dbReference type="ARBA" id="ARBA00004155"/>
    </source>
</evidence>
<comment type="function">
    <text evidence="23">Lysosomal dipeptide uniporter that selectively exports lysine, arginine or histidine-containing dipeptides with a net positive charge from the lysosome lumen into the cytosol. Could play a role in a specific type of protein O-glycosylation indirectly regulating macrophages migration and tissue invasion. Also essential for liver homeostasis.</text>
</comment>
<accession>A0ABQ8ETE6</accession>
<comment type="catalytic activity">
    <reaction evidence="10">
        <text>L-alpha-aminoacyl-L-arginine(out) = L-alpha-aminoacyl-L-arginine(in)</text>
        <dbReference type="Rhea" id="RHEA:79367"/>
        <dbReference type="ChEBI" id="CHEBI:229968"/>
    </reaction>
</comment>
<gene>
    <name evidence="26" type="ORF">BASA50_000717</name>
</gene>
<evidence type="ECO:0000313" key="26">
    <source>
        <dbReference type="EMBL" id="KAH6586253.1"/>
    </source>
</evidence>
<sequence length="528" mass="57328">MPSVVVHRSRSTIDPQLHRFDTLEAHPPSQPRSNPPTYQHRWTVLALSSCLMFGTYYAYDLPASLSTQLQHHLRASDTSYAWHQSLFYSAYSLPNIVLPLVGGLLTDMLGPHRLMLICAILVTVGQIAFSAGATARVYTLMHLGRFIFGVGGESLAVVQSHITAKWFKDRELAFALGVNLGFARLGSVFNDVVSPYLAAMIGVDGSIWFGTVTCLCSFFCALSLAEIDRTNLDVSRGSDSPYTNQNTCMGISADANVGTHPYRHVDQEEEEEEEEYVPTVGTEEIALVPLNQSRGSSMPCAASSPESLPVNTNLVWRMGQVSRNPLRFWLVCLIVCLLYATIVPFNTIHAAFLQSKWYPDNPAIAAQVMGIPDLLSAVLVPFVGSYVDYAGHRVKILIACSLSIMGVHFFFALAQASEWPSPIPALSVLGVSYAFLLTLWACIPQIVDEAHLATGFGIATSLLNGSLTLFSIGVAALVNADRTYFATEIFFAMCSGTGAVVCGVLLYVDSQYFAAVLEKPVVGGSGRS</sequence>
<keyword evidence="4 25" id="KW-0812">Transmembrane</keyword>
<evidence type="ECO:0000256" key="9">
    <source>
        <dbReference type="ARBA" id="ARBA00044878"/>
    </source>
</evidence>
<comment type="catalytic activity">
    <reaction evidence="8">
        <text>L-lysyl-L-alanine(out) = L-lysyl-L-alanine(in)</text>
        <dbReference type="Rhea" id="RHEA:79399"/>
        <dbReference type="ChEBI" id="CHEBI:229954"/>
    </reaction>
</comment>
<reference evidence="26 27" key="1">
    <citation type="submission" date="2021-02" db="EMBL/GenBank/DDBJ databases">
        <title>Variation within the Batrachochytrium salamandrivorans European outbreak.</title>
        <authorList>
            <person name="Kelly M."/>
            <person name="Pasmans F."/>
            <person name="Shea T.P."/>
            <person name="Munoz J.F."/>
            <person name="Carranza S."/>
            <person name="Cuomo C.A."/>
            <person name="Martel A."/>
        </authorList>
    </citation>
    <scope>NUCLEOTIDE SEQUENCE [LARGE SCALE GENOMIC DNA]</scope>
    <source>
        <strain evidence="26 27">AMFP18/2</strain>
    </source>
</reference>
<evidence type="ECO:0000256" key="4">
    <source>
        <dbReference type="ARBA" id="ARBA00022692"/>
    </source>
</evidence>
<feature type="transmembrane region" description="Helical" evidence="25">
    <location>
        <begin position="42"/>
        <end position="59"/>
    </location>
</feature>
<organism evidence="26 27">
    <name type="scientific">Batrachochytrium salamandrivorans</name>
    <dbReference type="NCBI Taxonomy" id="1357716"/>
    <lineage>
        <taxon>Eukaryota</taxon>
        <taxon>Fungi</taxon>
        <taxon>Fungi incertae sedis</taxon>
        <taxon>Chytridiomycota</taxon>
        <taxon>Chytridiomycota incertae sedis</taxon>
        <taxon>Chytridiomycetes</taxon>
        <taxon>Rhizophydiales</taxon>
        <taxon>Rhizophydiales incertae sedis</taxon>
        <taxon>Batrachochytrium</taxon>
    </lineage>
</organism>
<protein>
    <recommendedName>
        <fullName evidence="21">Lysosomal dipeptide transporter MFSD1</fullName>
    </recommendedName>
    <alternativeName>
        <fullName evidence="22">Major facilitator superfamily domain-containing protein 1</fullName>
    </alternativeName>
</protein>
<comment type="catalytic activity">
    <reaction evidence="15">
        <text>L-arginyl-L-alpha-amino acid(out) = L-arginyl-L-alpha-amino acid(in)</text>
        <dbReference type="Rhea" id="RHEA:79371"/>
        <dbReference type="ChEBI" id="CHEBI:84315"/>
    </reaction>
</comment>
<dbReference type="Pfam" id="PF07690">
    <property type="entry name" value="MFS_1"/>
    <property type="match status" value="1"/>
</dbReference>
<dbReference type="PANTHER" id="PTHR23512">
    <property type="entry name" value="MAJOR FACILITATOR SUPERFAMILY DOMAIN-CONTAINING PROTEIN 1"/>
    <property type="match status" value="1"/>
</dbReference>
<feature type="transmembrane region" description="Helical" evidence="25">
    <location>
        <begin position="328"/>
        <end position="352"/>
    </location>
</feature>
<feature type="transmembrane region" description="Helical" evidence="25">
    <location>
        <begin position="86"/>
        <end position="105"/>
    </location>
</feature>
<feature type="transmembrane region" description="Helical" evidence="25">
    <location>
        <begin position="423"/>
        <end position="443"/>
    </location>
</feature>
<evidence type="ECO:0000256" key="11">
    <source>
        <dbReference type="ARBA" id="ARBA00044884"/>
    </source>
</evidence>
<evidence type="ECO:0000256" key="12">
    <source>
        <dbReference type="ARBA" id="ARBA00044891"/>
    </source>
</evidence>
<proteinExistence type="inferred from homology"/>
<dbReference type="SUPFAM" id="SSF103473">
    <property type="entry name" value="MFS general substrate transporter"/>
    <property type="match status" value="1"/>
</dbReference>
<dbReference type="Proteomes" id="UP001648503">
    <property type="component" value="Unassembled WGS sequence"/>
</dbReference>
<dbReference type="PANTHER" id="PTHR23512:SF3">
    <property type="entry name" value="MAJOR FACILITATOR SUPERFAMILY DOMAIN-CONTAINING PROTEIN 1"/>
    <property type="match status" value="1"/>
</dbReference>
<feature type="transmembrane region" description="Helical" evidence="25">
    <location>
        <begin position="489"/>
        <end position="508"/>
    </location>
</feature>
<dbReference type="InterPro" id="IPR052187">
    <property type="entry name" value="MFSD1"/>
</dbReference>
<keyword evidence="5 25" id="KW-1133">Transmembrane helix</keyword>
<comment type="catalytic activity">
    <reaction evidence="13">
        <text>L-alpha-aminoacyl-L-lysine(out) = L-alpha-aminoacyl-L-lysine(in)</text>
        <dbReference type="Rhea" id="RHEA:79383"/>
        <dbReference type="ChEBI" id="CHEBI:229966"/>
    </reaction>
</comment>
<dbReference type="InterPro" id="IPR011701">
    <property type="entry name" value="MFS"/>
</dbReference>
<comment type="catalytic activity">
    <reaction evidence="14">
        <text>L-aspartyl-L-lysine(out) = L-aspartyl-L-lysine(in)</text>
        <dbReference type="Rhea" id="RHEA:79411"/>
        <dbReference type="ChEBI" id="CHEBI:229953"/>
    </reaction>
</comment>
<comment type="catalytic activity">
    <reaction evidence="11">
        <text>L-alpha-aminoacyl-L-histidine(out) = L-alpha-aminoacyl-L-histidine(in)</text>
        <dbReference type="Rhea" id="RHEA:79375"/>
        <dbReference type="ChEBI" id="CHEBI:229967"/>
    </reaction>
</comment>
<comment type="subcellular location">
    <subcellularLocation>
        <location evidence="1">Lysosome membrane</location>
        <topology evidence="1">Multi-pass membrane protein</topology>
    </subcellularLocation>
</comment>
<evidence type="ECO:0000256" key="5">
    <source>
        <dbReference type="ARBA" id="ARBA00022989"/>
    </source>
</evidence>
<feature type="transmembrane region" description="Helical" evidence="25">
    <location>
        <begin position="114"/>
        <end position="133"/>
    </location>
</feature>
<keyword evidence="7" id="KW-0458">Lysosome</keyword>
<evidence type="ECO:0000256" key="14">
    <source>
        <dbReference type="ARBA" id="ARBA00044898"/>
    </source>
</evidence>
<comment type="similarity">
    <text evidence="2">Belongs to the major facilitator superfamily.</text>
</comment>
<name>A0ABQ8ETE6_9FUNG</name>
<dbReference type="Gene3D" id="1.20.1250.20">
    <property type="entry name" value="MFS general substrate transporter like domains"/>
    <property type="match status" value="1"/>
</dbReference>
<feature type="transmembrane region" description="Helical" evidence="25">
    <location>
        <begin position="396"/>
        <end position="417"/>
    </location>
</feature>
<evidence type="ECO:0000256" key="3">
    <source>
        <dbReference type="ARBA" id="ARBA00022448"/>
    </source>
</evidence>
<evidence type="ECO:0000256" key="2">
    <source>
        <dbReference type="ARBA" id="ARBA00008335"/>
    </source>
</evidence>
<evidence type="ECO:0000256" key="16">
    <source>
        <dbReference type="ARBA" id="ARBA00044900"/>
    </source>
</evidence>
<comment type="catalytic activity">
    <reaction evidence="19">
        <text>L-alanyl-L-lysine(out) = L-alanyl-L-lysine(in)</text>
        <dbReference type="Rhea" id="RHEA:79415"/>
        <dbReference type="ChEBI" id="CHEBI:192470"/>
    </reaction>
</comment>
<evidence type="ECO:0000256" key="15">
    <source>
        <dbReference type="ARBA" id="ARBA00044899"/>
    </source>
</evidence>